<dbReference type="EMBL" id="JAGKON010000013">
    <property type="protein sequence ID" value="MBQ0600855.1"/>
    <property type="molecule type" value="Genomic_DNA"/>
</dbReference>
<keyword evidence="1" id="KW-0472">Membrane</keyword>
<evidence type="ECO:0000256" key="1">
    <source>
        <dbReference type="SAM" id="Phobius"/>
    </source>
</evidence>
<accession>A0AAP2BIY1</accession>
<dbReference type="Proteomes" id="UP000673434">
    <property type="component" value="Unassembled WGS sequence"/>
</dbReference>
<gene>
    <name evidence="2" type="ORF">J7S78_13740</name>
</gene>
<feature type="transmembrane region" description="Helical" evidence="1">
    <location>
        <begin position="94"/>
        <end position="115"/>
    </location>
</feature>
<feature type="transmembrane region" description="Helical" evidence="1">
    <location>
        <begin position="26"/>
        <end position="45"/>
    </location>
</feature>
<proteinExistence type="predicted"/>
<organism evidence="2 3">
    <name type="scientific">Klebsiella oxytoca</name>
    <dbReference type="NCBI Taxonomy" id="571"/>
    <lineage>
        <taxon>Bacteria</taxon>
        <taxon>Pseudomonadati</taxon>
        <taxon>Pseudomonadota</taxon>
        <taxon>Gammaproteobacteria</taxon>
        <taxon>Enterobacterales</taxon>
        <taxon>Enterobacteriaceae</taxon>
        <taxon>Klebsiella/Raoultella group</taxon>
        <taxon>Klebsiella</taxon>
    </lineage>
</organism>
<feature type="transmembrane region" description="Helical" evidence="1">
    <location>
        <begin position="120"/>
        <end position="140"/>
    </location>
</feature>
<keyword evidence="3" id="KW-1185">Reference proteome</keyword>
<evidence type="ECO:0000313" key="2">
    <source>
        <dbReference type="EMBL" id="MBQ0600855.1"/>
    </source>
</evidence>
<comment type="caution">
    <text evidence="2">The sequence shown here is derived from an EMBL/GenBank/DDBJ whole genome shotgun (WGS) entry which is preliminary data.</text>
</comment>
<keyword evidence="1" id="KW-1133">Transmembrane helix</keyword>
<dbReference type="RefSeq" id="WP_210846259.1">
    <property type="nucleotide sequence ID" value="NZ_JAGKON010000013.1"/>
</dbReference>
<sequence>MLKNRLKDKILEPSDTIKKIRGKARLYLIFWVSLLVVSGLVYWSSSFTVVDLPTLAVIAKSSPISFELTMNWSPSNEGAFSTFDSSVFSSMSGFVWAGVKFASIIMIITGFASLIFRRNIMVLCISLITAGMLNFAPFLYDVDSENSGSSVSASVAEKIDFGDYVKSGDLKGFLQGIEKYSTRGGFILNSVIESKEVNQDDARNLLDVFSKNDAQKVSVGFAETLANASSNGDTSLNNSASIASALSAYVLSSVEQDDSEPVVDNRTGYAIFDAAKELKSFDTSNMFSDSVIAKVTSQVKVRAFLINISTILFALGCVFLWLWCFSFRNFHRAEKVFIEEEKLRNIR</sequence>
<dbReference type="AlphaFoldDB" id="A0AAP2BIY1"/>
<reference evidence="2 3" key="1">
    <citation type="submission" date="2021-03" db="EMBL/GenBank/DDBJ databases">
        <authorList>
            <person name="Stanton E."/>
        </authorList>
    </citation>
    <scope>NUCLEOTIDE SEQUENCE [LARGE SCALE GENOMIC DNA]</scope>
    <source>
        <strain evidence="2 3">2020EL-00037</strain>
    </source>
</reference>
<protein>
    <submittedName>
        <fullName evidence="2">Uncharacterized protein</fullName>
    </submittedName>
</protein>
<keyword evidence="1" id="KW-0812">Transmembrane</keyword>
<evidence type="ECO:0000313" key="3">
    <source>
        <dbReference type="Proteomes" id="UP000673434"/>
    </source>
</evidence>
<name>A0AAP2BIY1_KLEOX</name>
<feature type="transmembrane region" description="Helical" evidence="1">
    <location>
        <begin position="304"/>
        <end position="325"/>
    </location>
</feature>